<feature type="transmembrane region" description="Helical" evidence="2">
    <location>
        <begin position="119"/>
        <end position="135"/>
    </location>
</feature>
<keyword evidence="2" id="KW-0472">Membrane</keyword>
<organism evidence="4 5">
    <name type="scientific">Nocardioides jiangsuensis</name>
    <dbReference type="NCBI Taxonomy" id="2866161"/>
    <lineage>
        <taxon>Bacteria</taxon>
        <taxon>Bacillati</taxon>
        <taxon>Actinomycetota</taxon>
        <taxon>Actinomycetes</taxon>
        <taxon>Propionibacteriales</taxon>
        <taxon>Nocardioidaceae</taxon>
        <taxon>Nocardioides</taxon>
    </lineage>
</organism>
<feature type="transmembrane region" description="Helical" evidence="2">
    <location>
        <begin position="44"/>
        <end position="71"/>
    </location>
</feature>
<evidence type="ECO:0000313" key="5">
    <source>
        <dbReference type="Proteomes" id="UP000754710"/>
    </source>
</evidence>
<keyword evidence="2" id="KW-0812">Transmembrane</keyword>
<keyword evidence="2" id="KW-1133">Transmembrane helix</keyword>
<feature type="domain" description="DUF7144" evidence="3">
    <location>
        <begin position="47"/>
        <end position="161"/>
    </location>
</feature>
<gene>
    <name evidence="4" type="ORF">K1X13_01095</name>
</gene>
<dbReference type="Proteomes" id="UP000754710">
    <property type="component" value="Unassembled WGS sequence"/>
</dbReference>
<comment type="caution">
    <text evidence="4">The sequence shown here is derived from an EMBL/GenBank/DDBJ whole genome shotgun (WGS) entry which is preliminary data.</text>
</comment>
<proteinExistence type="predicted"/>
<feature type="transmembrane region" description="Helical" evidence="2">
    <location>
        <begin position="141"/>
        <end position="159"/>
    </location>
</feature>
<sequence>MSETKGASIPQQASPTSSTTAPTAGTTPSTPTMAAPAESPQTGWVGWVAFAGMMMVLLGMFHAFQGIIALVQEDYYLVGQNGLTIHVDYTAWGWAHIVVGALVAGAGVGLLAGQMWARVVAVVFAFGSALVNAAFLAAYPLWSALMIAVDILVIWAVTVHGSEIRNRDTGQGTNA</sequence>
<feature type="compositionally biased region" description="Low complexity" evidence="1">
    <location>
        <begin position="13"/>
        <end position="39"/>
    </location>
</feature>
<evidence type="ECO:0000313" key="4">
    <source>
        <dbReference type="EMBL" id="MBY9073404.1"/>
    </source>
</evidence>
<evidence type="ECO:0000256" key="2">
    <source>
        <dbReference type="SAM" id="Phobius"/>
    </source>
</evidence>
<feature type="transmembrane region" description="Helical" evidence="2">
    <location>
        <begin position="91"/>
        <end position="112"/>
    </location>
</feature>
<protein>
    <recommendedName>
        <fullName evidence="3">DUF7144 domain-containing protein</fullName>
    </recommendedName>
</protein>
<dbReference type="InterPro" id="IPR055568">
    <property type="entry name" value="DUF7144"/>
</dbReference>
<dbReference type="RefSeq" id="WP_221023206.1">
    <property type="nucleotide sequence ID" value="NZ_JAIEZQ010000001.1"/>
</dbReference>
<evidence type="ECO:0000256" key="1">
    <source>
        <dbReference type="SAM" id="MobiDB-lite"/>
    </source>
</evidence>
<name>A0ABS7RFX3_9ACTN</name>
<feature type="compositionally biased region" description="Polar residues" evidence="1">
    <location>
        <begin position="1"/>
        <end position="12"/>
    </location>
</feature>
<dbReference type="Pfam" id="PF23636">
    <property type="entry name" value="DUF7144"/>
    <property type="match status" value="1"/>
</dbReference>
<dbReference type="EMBL" id="JAIEZQ010000001">
    <property type="protein sequence ID" value="MBY9073404.1"/>
    <property type="molecule type" value="Genomic_DNA"/>
</dbReference>
<evidence type="ECO:0000259" key="3">
    <source>
        <dbReference type="Pfam" id="PF23636"/>
    </source>
</evidence>
<feature type="region of interest" description="Disordered" evidence="1">
    <location>
        <begin position="1"/>
        <end position="39"/>
    </location>
</feature>
<reference evidence="4 5" key="1">
    <citation type="submission" date="2021-08" db="EMBL/GenBank/DDBJ databases">
        <title>Nocardioides bacterium WL0053 sp. nov., isolated from the sediment.</title>
        <authorList>
            <person name="Wang L."/>
            <person name="Zhang D."/>
            <person name="Zhang A."/>
        </authorList>
    </citation>
    <scope>NUCLEOTIDE SEQUENCE [LARGE SCALE GENOMIC DNA]</scope>
    <source>
        <strain evidence="4 5">WL0053</strain>
    </source>
</reference>
<keyword evidence="5" id="KW-1185">Reference proteome</keyword>
<accession>A0ABS7RFX3</accession>